<accession>A0A8S1J2A1</accession>
<comment type="caution">
    <text evidence="2">The sequence shown here is derived from an EMBL/GenBank/DDBJ whole genome shotgun (WGS) entry which is preliminary data.</text>
</comment>
<evidence type="ECO:0000313" key="3">
    <source>
        <dbReference type="Proteomes" id="UP000708148"/>
    </source>
</evidence>
<organism evidence="2 3">
    <name type="scientific">Ostreobium quekettii</name>
    <dbReference type="NCBI Taxonomy" id="121088"/>
    <lineage>
        <taxon>Eukaryota</taxon>
        <taxon>Viridiplantae</taxon>
        <taxon>Chlorophyta</taxon>
        <taxon>core chlorophytes</taxon>
        <taxon>Ulvophyceae</taxon>
        <taxon>TCBD clade</taxon>
        <taxon>Bryopsidales</taxon>
        <taxon>Ostreobineae</taxon>
        <taxon>Ostreobiaceae</taxon>
        <taxon>Ostreobium</taxon>
    </lineage>
</organism>
<keyword evidence="3" id="KW-1185">Reference proteome</keyword>
<dbReference type="Proteomes" id="UP000708148">
    <property type="component" value="Unassembled WGS sequence"/>
</dbReference>
<evidence type="ECO:0000256" key="1">
    <source>
        <dbReference type="SAM" id="SignalP"/>
    </source>
</evidence>
<gene>
    <name evidence="2" type="ORF">OSTQU699_LOCUS5312</name>
</gene>
<evidence type="ECO:0000313" key="2">
    <source>
        <dbReference type="EMBL" id="CAD7699953.1"/>
    </source>
</evidence>
<keyword evidence="1" id="KW-0732">Signal</keyword>
<proteinExistence type="predicted"/>
<protein>
    <submittedName>
        <fullName evidence="2">Uncharacterized protein</fullName>
    </submittedName>
</protein>
<dbReference type="AlphaFoldDB" id="A0A8S1J2A1"/>
<feature type="signal peptide" evidence="1">
    <location>
        <begin position="1"/>
        <end position="35"/>
    </location>
</feature>
<feature type="chain" id="PRO_5035771845" evidence="1">
    <location>
        <begin position="36"/>
        <end position="118"/>
    </location>
</feature>
<sequence>MEPGQGRETGAGVFLPLCLFLILNCGVNISGPGAAQVMAEGVRTVCWNCCRSCVSGHAVPTGRPEQERGTRIRCCDDSRMGLRHAMGIPILNKMLDAVLHAVRDSVGPVDGSRKSPQR</sequence>
<name>A0A8S1J2A1_9CHLO</name>
<dbReference type="EMBL" id="CAJHUC010001140">
    <property type="protein sequence ID" value="CAD7699953.1"/>
    <property type="molecule type" value="Genomic_DNA"/>
</dbReference>
<reference evidence="2" key="1">
    <citation type="submission" date="2020-12" db="EMBL/GenBank/DDBJ databases">
        <authorList>
            <person name="Iha C."/>
        </authorList>
    </citation>
    <scope>NUCLEOTIDE SEQUENCE</scope>
</reference>